<reference evidence="2 3" key="1">
    <citation type="submission" date="2020-08" db="EMBL/GenBank/DDBJ databases">
        <title>Genomic Encyclopedia of Type Strains, Phase III (KMG-III): the genomes of soil and plant-associated and newly described type strains.</title>
        <authorList>
            <person name="Whitman W."/>
        </authorList>
    </citation>
    <scope>NUCLEOTIDE SEQUENCE [LARGE SCALE GENOMIC DNA]</scope>
    <source>
        <strain evidence="2 3">CECT 8305</strain>
    </source>
</reference>
<organism evidence="2 3">
    <name type="scientific">Streptomyces zagrosensis</name>
    <dbReference type="NCBI Taxonomy" id="1042984"/>
    <lineage>
        <taxon>Bacteria</taxon>
        <taxon>Bacillati</taxon>
        <taxon>Actinomycetota</taxon>
        <taxon>Actinomycetes</taxon>
        <taxon>Kitasatosporales</taxon>
        <taxon>Streptomycetaceae</taxon>
        <taxon>Streptomyces</taxon>
    </lineage>
</organism>
<evidence type="ECO:0000313" key="3">
    <source>
        <dbReference type="Proteomes" id="UP000588098"/>
    </source>
</evidence>
<dbReference type="RefSeq" id="WP_246495214.1">
    <property type="nucleotide sequence ID" value="NZ_JACHJL010000012.1"/>
</dbReference>
<accession>A0A7W9QCC8</accession>
<feature type="region of interest" description="Disordered" evidence="1">
    <location>
        <begin position="1"/>
        <end position="24"/>
    </location>
</feature>
<evidence type="ECO:0000256" key="1">
    <source>
        <dbReference type="SAM" id="MobiDB-lite"/>
    </source>
</evidence>
<evidence type="ECO:0000313" key="2">
    <source>
        <dbReference type="EMBL" id="MBB5937643.1"/>
    </source>
</evidence>
<comment type="caution">
    <text evidence="2">The sequence shown here is derived from an EMBL/GenBank/DDBJ whole genome shotgun (WGS) entry which is preliminary data.</text>
</comment>
<proteinExistence type="predicted"/>
<keyword evidence="3" id="KW-1185">Reference proteome</keyword>
<dbReference type="Proteomes" id="UP000588098">
    <property type="component" value="Unassembled WGS sequence"/>
</dbReference>
<dbReference type="AlphaFoldDB" id="A0A7W9QCC8"/>
<dbReference type="EMBL" id="JACHJL010000012">
    <property type="protein sequence ID" value="MBB5937643.1"/>
    <property type="molecule type" value="Genomic_DNA"/>
</dbReference>
<sequence>MEEKKAERSVNTPTDPLPHSHNAEELHVKQNHIRIATVTAMAALTFGLAAPMASAVEAHRNQPAASTAADSLLPTADDVRDLISRMRANGADHSLIQEFELYAKQLESADTKGDQRILGSTTIIRKLIVAGIRHGGQWAGKIVGKLHKKSGEFLKHNGNKIADIIEDVEGWSETALTVALVKGGVPTDIAKDIAHAIMLIA</sequence>
<name>A0A7W9QCC8_9ACTN</name>
<gene>
    <name evidence="2" type="ORF">FHS42_004724</name>
</gene>
<protein>
    <submittedName>
        <fullName evidence="2">Uncharacterized protein</fullName>
    </submittedName>
</protein>